<reference evidence="5 6" key="1">
    <citation type="submission" date="2019-02" db="EMBL/GenBank/DDBJ databases">
        <title>Genome analysis provides insights into bioremediation potentialities and Haloocin production by Natrinema altunense strain 4.1R isolated from Chott Douz in Tunisian desert.</title>
        <authorList>
            <person name="Najjari A."/>
            <person name="Youssef N."/>
            <person name="Ben Dhia O."/>
            <person name="Ferjani R."/>
            <person name="El Hidri D."/>
            <person name="Ouzari H.I."/>
            <person name="Cherif A."/>
        </authorList>
    </citation>
    <scope>NUCLEOTIDE SEQUENCE [LARGE SCALE GENOMIC DNA]</scope>
    <source>
        <strain evidence="5 6">4.1R</strain>
    </source>
</reference>
<dbReference type="InterPro" id="IPR004606">
    <property type="entry name" value="Mop_domain"/>
</dbReference>
<evidence type="ECO:0000313" key="5">
    <source>
        <dbReference type="EMBL" id="RZH67604.1"/>
    </source>
</evidence>
<evidence type="ECO:0000256" key="1">
    <source>
        <dbReference type="ARBA" id="ARBA00004202"/>
    </source>
</evidence>
<feature type="domain" description="Mop" evidence="4">
    <location>
        <begin position="159"/>
        <end position="253"/>
    </location>
</feature>
<dbReference type="InterPro" id="IPR000847">
    <property type="entry name" value="LysR_HTH_N"/>
</dbReference>
<dbReference type="RefSeq" id="WP_130170886.1">
    <property type="nucleotide sequence ID" value="NZ_SHMR01000005.1"/>
</dbReference>
<dbReference type="AlphaFoldDB" id="A0A482XZT5"/>
<evidence type="ECO:0000256" key="2">
    <source>
        <dbReference type="ARBA" id="ARBA00022505"/>
    </source>
</evidence>
<dbReference type="SUPFAM" id="SSF50331">
    <property type="entry name" value="MOP-like"/>
    <property type="match status" value="2"/>
</dbReference>
<dbReference type="GO" id="GO:0015689">
    <property type="term" value="P:molybdate ion transport"/>
    <property type="evidence" value="ECO:0007669"/>
    <property type="project" value="InterPro"/>
</dbReference>
<protein>
    <submittedName>
        <fullName evidence="5">LysR family transcriptional regulator</fullName>
    </submittedName>
</protein>
<dbReference type="GO" id="GO:0003700">
    <property type="term" value="F:DNA-binding transcription factor activity"/>
    <property type="evidence" value="ECO:0007669"/>
    <property type="project" value="InterPro"/>
</dbReference>
<dbReference type="PROSITE" id="PS51866">
    <property type="entry name" value="MOP"/>
    <property type="match status" value="1"/>
</dbReference>
<comment type="subcellular location">
    <subcellularLocation>
        <location evidence="1">Cell membrane</location>
        <topology evidence="1">Peripheral membrane protein</topology>
    </subcellularLocation>
</comment>
<dbReference type="Proteomes" id="UP000292704">
    <property type="component" value="Unassembled WGS sequence"/>
</dbReference>
<comment type="caution">
    <text evidence="5">The sequence shown here is derived from an EMBL/GenBank/DDBJ whole genome shotgun (WGS) entry which is preliminary data.</text>
</comment>
<dbReference type="STRING" id="222984.GCA_000731985_01172"/>
<dbReference type="EMBL" id="SHMR01000005">
    <property type="protein sequence ID" value="RZH67604.1"/>
    <property type="molecule type" value="Genomic_DNA"/>
</dbReference>
<dbReference type="GO" id="GO:0005886">
    <property type="term" value="C:plasma membrane"/>
    <property type="evidence" value="ECO:0007669"/>
    <property type="project" value="UniProtKB-SubCell"/>
</dbReference>
<dbReference type="InterPro" id="IPR036388">
    <property type="entry name" value="WH-like_DNA-bd_sf"/>
</dbReference>
<keyword evidence="2" id="KW-0500">Molybdenum</keyword>
<dbReference type="InterPro" id="IPR008995">
    <property type="entry name" value="Mo/tungstate-bd_C_term_dom"/>
</dbReference>
<evidence type="ECO:0000256" key="3">
    <source>
        <dbReference type="SAM" id="MobiDB-lite"/>
    </source>
</evidence>
<dbReference type="Pfam" id="PF00126">
    <property type="entry name" value="HTH_1"/>
    <property type="match status" value="1"/>
</dbReference>
<evidence type="ECO:0000313" key="6">
    <source>
        <dbReference type="Proteomes" id="UP000292704"/>
    </source>
</evidence>
<feature type="compositionally biased region" description="Basic and acidic residues" evidence="3">
    <location>
        <begin position="195"/>
        <end position="204"/>
    </location>
</feature>
<dbReference type="InterPro" id="IPR005116">
    <property type="entry name" value="Transp-assoc_OB_typ1"/>
</dbReference>
<dbReference type="PANTHER" id="PTHR30432">
    <property type="entry name" value="TRANSCRIPTIONAL REGULATOR MODE"/>
    <property type="match status" value="1"/>
</dbReference>
<dbReference type="PANTHER" id="PTHR30432:SF1">
    <property type="entry name" value="DNA-BINDING TRANSCRIPTIONAL DUAL REGULATOR MODE"/>
    <property type="match status" value="1"/>
</dbReference>
<accession>A0A482XZT5</accession>
<dbReference type="Pfam" id="PF03459">
    <property type="entry name" value="TOBE"/>
    <property type="match status" value="1"/>
</dbReference>
<organism evidence="5 6">
    <name type="scientific">Natrinema altunense</name>
    <dbReference type="NCBI Taxonomy" id="222984"/>
    <lineage>
        <taxon>Archaea</taxon>
        <taxon>Methanobacteriati</taxon>
        <taxon>Methanobacteriota</taxon>
        <taxon>Stenosarchaea group</taxon>
        <taxon>Halobacteria</taxon>
        <taxon>Halobacteriales</taxon>
        <taxon>Natrialbaceae</taxon>
        <taxon>Natrinema</taxon>
    </lineage>
</organism>
<sequence>MEKEFDPYLRIDDVSVDRSDVAMLRAIDDRGSLSGAAAALERSYPRLQQRVVELEAAAGPLVERTRGGADGGGSSLTETARDLLARFDRLVAAYEGVARVDETVLTGPVVDRDGELATVETGAGDVLAVVPTDAATASVTIRSDAVSLHAPTDVPRAEGTSVRNRFSGTVSWLETGDAVARVGVELADGDSGDDGVGRDDEDRGGVGNVGHGDGDTGSDLVALVTRRSVAALGLEPGRSIVASVKATAARGVARDERTEE</sequence>
<dbReference type="Gene3D" id="1.10.10.10">
    <property type="entry name" value="Winged helix-like DNA-binding domain superfamily/Winged helix DNA-binding domain"/>
    <property type="match status" value="1"/>
</dbReference>
<dbReference type="OrthoDB" id="70912at2157"/>
<gene>
    <name evidence="5" type="ORF">ELS17_12155</name>
</gene>
<dbReference type="Gene3D" id="2.40.50.100">
    <property type="match status" value="1"/>
</dbReference>
<dbReference type="InterPro" id="IPR051815">
    <property type="entry name" value="Molybdate_resp_trans_reg"/>
</dbReference>
<name>A0A482XZT5_9EURY</name>
<dbReference type="SUPFAM" id="SSF46785">
    <property type="entry name" value="Winged helix' DNA-binding domain"/>
    <property type="match status" value="1"/>
</dbReference>
<feature type="region of interest" description="Disordered" evidence="3">
    <location>
        <begin position="187"/>
        <end position="217"/>
    </location>
</feature>
<dbReference type="InterPro" id="IPR036390">
    <property type="entry name" value="WH_DNA-bd_sf"/>
</dbReference>
<evidence type="ECO:0000259" key="4">
    <source>
        <dbReference type="PROSITE" id="PS51866"/>
    </source>
</evidence>
<proteinExistence type="predicted"/>